<keyword evidence="3" id="KW-1185">Reference proteome</keyword>
<accession>A0A507FE23</accession>
<dbReference type="InterPro" id="IPR050951">
    <property type="entry name" value="Retrovirus_Pol_polyprotein"/>
</dbReference>
<dbReference type="InterPro" id="IPR012337">
    <property type="entry name" value="RNaseH-like_sf"/>
</dbReference>
<dbReference type="EMBL" id="QEAP01000180">
    <property type="protein sequence ID" value="TPX73526.1"/>
    <property type="molecule type" value="Genomic_DNA"/>
</dbReference>
<feature type="domain" description="Integrase catalytic" evidence="1">
    <location>
        <begin position="5"/>
        <end position="114"/>
    </location>
</feature>
<evidence type="ECO:0000259" key="1">
    <source>
        <dbReference type="PROSITE" id="PS50994"/>
    </source>
</evidence>
<dbReference type="STRING" id="246404.A0A507FE23"/>
<name>A0A507FE23_9FUNG</name>
<dbReference type="Gene3D" id="3.30.420.10">
    <property type="entry name" value="Ribonuclease H-like superfamily/Ribonuclease H"/>
    <property type="match status" value="1"/>
</dbReference>
<sequence length="346" mass="39590">MRSIAAALPFDHIAIDCFSMDTTSAAGYNYVLVVTDAATKYKFLRPLRTKSMDEMTQTLTQLFCDFGFPKICQSDNGSEFVNKLVKAMMSMASMEFRQTTPYSPQANGLAERSNDFTNWEAMIPWVQHFTNINISRAHKSSPFSLMFGRVANAFTDYSFSETQSLTLDKLQQRADYMHTLVYPSVEAVAQYNLECKIKYDAKYLVSNTPFPVDSYVMTITERRGAKSEPWYEGPYKVVKRTRGSSYQLLDKDGHLLARDYAPQQMKLILADLSDDWFLTGEVATIVTHTEEADRTKIYLVCWKNLLPLQTSWVPYSDFQDTEIVKQYHTDLLRKAQSSGPAKHRKA</sequence>
<dbReference type="InterPro" id="IPR001584">
    <property type="entry name" value="Integrase_cat-core"/>
</dbReference>
<dbReference type="OrthoDB" id="2146339at2759"/>
<dbReference type="PANTHER" id="PTHR37984">
    <property type="entry name" value="PROTEIN CBG26694"/>
    <property type="match status" value="1"/>
</dbReference>
<dbReference type="PROSITE" id="PS50994">
    <property type="entry name" value="INTEGRASE"/>
    <property type="match status" value="1"/>
</dbReference>
<dbReference type="SUPFAM" id="SSF53098">
    <property type="entry name" value="Ribonuclease H-like"/>
    <property type="match status" value="1"/>
</dbReference>
<dbReference type="GO" id="GO:0003676">
    <property type="term" value="F:nucleic acid binding"/>
    <property type="evidence" value="ECO:0007669"/>
    <property type="project" value="InterPro"/>
</dbReference>
<dbReference type="GO" id="GO:0015074">
    <property type="term" value="P:DNA integration"/>
    <property type="evidence" value="ECO:0007669"/>
    <property type="project" value="InterPro"/>
</dbReference>
<gene>
    <name evidence="2" type="ORF">CcCBS67573_g05206</name>
</gene>
<comment type="caution">
    <text evidence="2">The sequence shown here is derived from an EMBL/GenBank/DDBJ whole genome shotgun (WGS) entry which is preliminary data.</text>
</comment>
<dbReference type="GO" id="GO:0005634">
    <property type="term" value="C:nucleus"/>
    <property type="evidence" value="ECO:0007669"/>
    <property type="project" value="UniProtKB-ARBA"/>
</dbReference>
<dbReference type="Gene3D" id="2.40.50.40">
    <property type="match status" value="1"/>
</dbReference>
<reference evidence="2 3" key="1">
    <citation type="journal article" date="2019" name="Sci. Rep.">
        <title>Comparative genomics of chytrid fungi reveal insights into the obligate biotrophic and pathogenic lifestyle of Synchytrium endobioticum.</title>
        <authorList>
            <person name="van de Vossenberg B.T.L.H."/>
            <person name="Warris S."/>
            <person name="Nguyen H.D.T."/>
            <person name="van Gent-Pelzer M.P.E."/>
            <person name="Joly D.L."/>
            <person name="van de Geest H.C."/>
            <person name="Bonants P.J.M."/>
            <person name="Smith D.S."/>
            <person name="Levesque C.A."/>
            <person name="van der Lee T.A.J."/>
        </authorList>
    </citation>
    <scope>NUCLEOTIDE SEQUENCE [LARGE SCALE GENOMIC DNA]</scope>
    <source>
        <strain evidence="2 3">CBS 675.73</strain>
    </source>
</reference>
<proteinExistence type="predicted"/>
<dbReference type="PANTHER" id="PTHR37984:SF5">
    <property type="entry name" value="PROTEIN NYNRIN-LIKE"/>
    <property type="match status" value="1"/>
</dbReference>
<dbReference type="SUPFAM" id="SSF54160">
    <property type="entry name" value="Chromo domain-like"/>
    <property type="match status" value="1"/>
</dbReference>
<dbReference type="Pfam" id="PF00665">
    <property type="entry name" value="rve"/>
    <property type="match status" value="1"/>
</dbReference>
<dbReference type="InterPro" id="IPR016197">
    <property type="entry name" value="Chromo-like_dom_sf"/>
</dbReference>
<evidence type="ECO:0000313" key="3">
    <source>
        <dbReference type="Proteomes" id="UP000320333"/>
    </source>
</evidence>
<dbReference type="InterPro" id="IPR036397">
    <property type="entry name" value="RNaseH_sf"/>
</dbReference>
<dbReference type="AlphaFoldDB" id="A0A507FE23"/>
<organism evidence="2 3">
    <name type="scientific">Chytriomyces confervae</name>
    <dbReference type="NCBI Taxonomy" id="246404"/>
    <lineage>
        <taxon>Eukaryota</taxon>
        <taxon>Fungi</taxon>
        <taxon>Fungi incertae sedis</taxon>
        <taxon>Chytridiomycota</taxon>
        <taxon>Chytridiomycota incertae sedis</taxon>
        <taxon>Chytridiomycetes</taxon>
        <taxon>Chytridiales</taxon>
        <taxon>Chytriomycetaceae</taxon>
        <taxon>Chytriomyces</taxon>
    </lineage>
</organism>
<dbReference type="Proteomes" id="UP000320333">
    <property type="component" value="Unassembled WGS sequence"/>
</dbReference>
<protein>
    <recommendedName>
        <fullName evidence="1">Integrase catalytic domain-containing protein</fullName>
    </recommendedName>
</protein>
<evidence type="ECO:0000313" key="2">
    <source>
        <dbReference type="EMBL" id="TPX73526.1"/>
    </source>
</evidence>